<reference evidence="2 3" key="1">
    <citation type="submission" date="2012-03" db="EMBL/GenBank/DDBJ databases">
        <title>The Genome Sequence of Bartonella tamiae Th239.</title>
        <authorList>
            <consortium name="The Broad Institute Genome Sequencing Platform"/>
            <consortium name="The Broad Institute Genome Sequencing Center for Infectious Disease"/>
            <person name="Feldgarden M."/>
            <person name="Kirby J."/>
            <person name="Kosoy M."/>
            <person name="Birtles R."/>
            <person name="Probert W.S."/>
            <person name="Chiaraviglio L."/>
            <person name="Young S.K."/>
            <person name="Zeng Q."/>
            <person name="Gargeya S."/>
            <person name="Fitzgerald M."/>
            <person name="Haas B."/>
            <person name="Abouelleil A."/>
            <person name="Alvarado L."/>
            <person name="Arachchi H.M."/>
            <person name="Berlin A."/>
            <person name="Chapman S.B."/>
            <person name="Gearin G."/>
            <person name="Goldberg J."/>
            <person name="Griggs A."/>
            <person name="Gujja S."/>
            <person name="Hansen M."/>
            <person name="Heiman D."/>
            <person name="Howarth C."/>
            <person name="Larimer J."/>
            <person name="Lui A."/>
            <person name="MacDonald P.J.P."/>
            <person name="McCowen C."/>
            <person name="Montmayeur A."/>
            <person name="Murphy C."/>
            <person name="Neiman D."/>
            <person name="Pearson M."/>
            <person name="Priest M."/>
            <person name="Roberts A."/>
            <person name="Saif S."/>
            <person name="Shea T."/>
            <person name="Sisk P."/>
            <person name="Stolte C."/>
            <person name="Sykes S."/>
            <person name="Wortman J."/>
            <person name="Nusbaum C."/>
            <person name="Birren B."/>
        </authorList>
    </citation>
    <scope>NUCLEOTIDE SEQUENCE [LARGE SCALE GENOMIC DNA]</scope>
    <source>
        <strain evidence="2 3">Th239</strain>
    </source>
</reference>
<proteinExistence type="predicted"/>
<feature type="transmembrane region" description="Helical" evidence="1">
    <location>
        <begin position="76"/>
        <end position="97"/>
    </location>
</feature>
<keyword evidence="1" id="KW-0472">Membrane</keyword>
<gene>
    <name evidence="2" type="ORF">ME5_00521</name>
</gene>
<feature type="transmembrane region" description="Helical" evidence="1">
    <location>
        <begin position="159"/>
        <end position="183"/>
    </location>
</feature>
<dbReference type="PATRIC" id="fig|1094558.3.peg.576"/>
<feature type="transmembrane region" description="Helical" evidence="1">
    <location>
        <begin position="103"/>
        <end position="122"/>
    </location>
</feature>
<comment type="caution">
    <text evidence="2">The sequence shown here is derived from an EMBL/GenBank/DDBJ whole genome shotgun (WGS) entry which is preliminary data.</text>
</comment>
<dbReference type="InterPro" id="IPR005325">
    <property type="entry name" value="DUF308_memb"/>
</dbReference>
<dbReference type="Proteomes" id="UP000008952">
    <property type="component" value="Unassembled WGS sequence"/>
</dbReference>
<feature type="transmembrane region" description="Helical" evidence="1">
    <location>
        <begin position="20"/>
        <end position="43"/>
    </location>
</feature>
<keyword evidence="1" id="KW-0812">Transmembrane</keyword>
<dbReference type="GO" id="GO:0005886">
    <property type="term" value="C:plasma membrane"/>
    <property type="evidence" value="ECO:0007669"/>
    <property type="project" value="TreeGrafter"/>
</dbReference>
<dbReference type="Pfam" id="PF03729">
    <property type="entry name" value="DUF308"/>
    <property type="match status" value="1"/>
</dbReference>
<evidence type="ECO:0000313" key="3">
    <source>
        <dbReference type="Proteomes" id="UP000008952"/>
    </source>
</evidence>
<evidence type="ECO:0000256" key="1">
    <source>
        <dbReference type="SAM" id="Phobius"/>
    </source>
</evidence>
<protein>
    <recommendedName>
        <fullName evidence="4">HdeD family acid-resistance protein</fullName>
    </recommendedName>
</protein>
<dbReference type="PANTHER" id="PTHR34989">
    <property type="entry name" value="PROTEIN HDED"/>
    <property type="match status" value="1"/>
</dbReference>
<feature type="transmembrane region" description="Helical" evidence="1">
    <location>
        <begin position="49"/>
        <end position="69"/>
    </location>
</feature>
<dbReference type="EMBL" id="AIMB01000003">
    <property type="protein sequence ID" value="EJF91189.1"/>
    <property type="molecule type" value="Genomic_DNA"/>
</dbReference>
<dbReference type="InterPro" id="IPR052712">
    <property type="entry name" value="Acid_resist_chaperone_HdeD"/>
</dbReference>
<sequence length="191" mass="20733">MVQADNINLAQNGRELSGKWGWFMAMGVFLLIVGLIAAIALPFATAAVAIYIGIMMVIGGVIQLIHAFSLQSWGRFILWLLAGLLYTVAGVICFTQPILAASIFTFILGFLLIVNGVIRVIVGLQSRQYSSWGWIVAAGLISGLLGILIITGWPANTLWVLGLFLAIDLIFQGWSWIAFSIGLRSIKHNLS</sequence>
<evidence type="ECO:0000313" key="2">
    <source>
        <dbReference type="EMBL" id="EJF91189.1"/>
    </source>
</evidence>
<organism evidence="2 3">
    <name type="scientific">Bartonella tamiae Th239</name>
    <dbReference type="NCBI Taxonomy" id="1094558"/>
    <lineage>
        <taxon>Bacteria</taxon>
        <taxon>Pseudomonadati</taxon>
        <taxon>Pseudomonadota</taxon>
        <taxon>Alphaproteobacteria</taxon>
        <taxon>Hyphomicrobiales</taxon>
        <taxon>Bartonellaceae</taxon>
        <taxon>Bartonella</taxon>
    </lineage>
</organism>
<dbReference type="STRING" id="1094558.ME5_00521"/>
<feature type="transmembrane region" description="Helical" evidence="1">
    <location>
        <begin position="134"/>
        <end position="153"/>
    </location>
</feature>
<dbReference type="HOGENOM" id="CLU_091585_2_0_5"/>
<dbReference type="AlphaFoldDB" id="J0R659"/>
<keyword evidence="3" id="KW-1185">Reference proteome</keyword>
<keyword evidence="1" id="KW-1133">Transmembrane helix</keyword>
<dbReference type="PANTHER" id="PTHR34989:SF1">
    <property type="entry name" value="PROTEIN HDED"/>
    <property type="match status" value="1"/>
</dbReference>
<dbReference type="eggNOG" id="COG3247">
    <property type="taxonomic scope" value="Bacteria"/>
</dbReference>
<accession>J0R659</accession>
<name>J0R659_9HYPH</name>
<dbReference type="OrthoDB" id="9815400at2"/>
<evidence type="ECO:0008006" key="4">
    <source>
        <dbReference type="Google" id="ProtNLM"/>
    </source>
</evidence>
<dbReference type="RefSeq" id="WP_008038151.1">
    <property type="nucleotide sequence ID" value="NZ_JH725147.1"/>
</dbReference>